<dbReference type="Proteomes" id="UP000499080">
    <property type="component" value="Unassembled WGS sequence"/>
</dbReference>
<accession>A0A4Y2B053</accession>
<proteinExistence type="predicted"/>
<sequence>MGVNKLSAVADRNAKLVKTHHIRTSEKDDRWLMIPGDNTIASVGALTLQLRHFDRKGTYIGLCCQIFIQEGRCNICPLRQLSQIKSTVFAGDI</sequence>
<evidence type="ECO:0000313" key="2">
    <source>
        <dbReference type="Proteomes" id="UP000499080"/>
    </source>
</evidence>
<keyword evidence="2" id="KW-1185">Reference proteome</keyword>
<dbReference type="EMBL" id="BGPR01000039">
    <property type="protein sequence ID" value="GBL84839.1"/>
    <property type="molecule type" value="Genomic_DNA"/>
</dbReference>
<comment type="caution">
    <text evidence="1">The sequence shown here is derived from an EMBL/GenBank/DDBJ whole genome shotgun (WGS) entry which is preliminary data.</text>
</comment>
<dbReference type="AlphaFoldDB" id="A0A4Y2B053"/>
<reference evidence="1 2" key="1">
    <citation type="journal article" date="2019" name="Sci. Rep.">
        <title>Orb-weaving spider Araneus ventricosus genome elucidates the spidroin gene catalogue.</title>
        <authorList>
            <person name="Kono N."/>
            <person name="Nakamura H."/>
            <person name="Ohtoshi R."/>
            <person name="Moran D.A.P."/>
            <person name="Shinohara A."/>
            <person name="Yoshida Y."/>
            <person name="Fujiwara M."/>
            <person name="Mori M."/>
            <person name="Tomita M."/>
            <person name="Arakawa K."/>
        </authorList>
    </citation>
    <scope>NUCLEOTIDE SEQUENCE [LARGE SCALE GENOMIC DNA]</scope>
</reference>
<protein>
    <submittedName>
        <fullName evidence="1">Uncharacterized protein</fullName>
    </submittedName>
</protein>
<name>A0A4Y2B053_ARAVE</name>
<organism evidence="1 2">
    <name type="scientific">Araneus ventricosus</name>
    <name type="common">Orbweaver spider</name>
    <name type="synonym">Epeira ventricosa</name>
    <dbReference type="NCBI Taxonomy" id="182803"/>
    <lineage>
        <taxon>Eukaryota</taxon>
        <taxon>Metazoa</taxon>
        <taxon>Ecdysozoa</taxon>
        <taxon>Arthropoda</taxon>
        <taxon>Chelicerata</taxon>
        <taxon>Arachnida</taxon>
        <taxon>Araneae</taxon>
        <taxon>Araneomorphae</taxon>
        <taxon>Entelegynae</taxon>
        <taxon>Araneoidea</taxon>
        <taxon>Araneidae</taxon>
        <taxon>Araneus</taxon>
    </lineage>
</organism>
<evidence type="ECO:0000313" key="1">
    <source>
        <dbReference type="EMBL" id="GBL84839.1"/>
    </source>
</evidence>
<gene>
    <name evidence="1" type="ORF">AVEN_93864_1</name>
</gene>